<feature type="region of interest" description="Disordered" evidence="3">
    <location>
        <begin position="21"/>
        <end position="40"/>
    </location>
</feature>
<keyword evidence="2" id="KW-0175">Coiled coil</keyword>
<dbReference type="Proteomes" id="UP000504621">
    <property type="component" value="Unplaced"/>
</dbReference>
<feature type="region of interest" description="Disordered" evidence="3">
    <location>
        <begin position="88"/>
        <end position="226"/>
    </location>
</feature>
<feature type="compositionally biased region" description="Basic and acidic residues" evidence="3">
    <location>
        <begin position="176"/>
        <end position="186"/>
    </location>
</feature>
<sequence length="347" mass="38670">MEVLIKQMRGRLSGAVRGTIGESSSVRNQRLPPQKTKSFKGEKRIQNWFQKQFSRQMMSWNNDSNHNTEQVVAVAAAAYVIDRIAESSIHDQKRSSAGLEPSLIEDKSRREGEGSMKGSESAESKVPVTDATDGKATRPAPSFNRPLTFADHIGSTSSTKPKSNQKPESAAPKPDLPTKKRERAAPKPDLPTIEPVSTAPKPDHPTIKPGTTATQPEQPPTFTPAAPVIEVKRQSAARPETKAEEWEKAEMAKIKERYMKLNSTILAWEEKKKKKAKNKLGKAESELEKKRARALSKYRNEMEYIKQVAEGARAQAEARQRNDELKAKEKANIIRTTGKVPRTCFCC</sequence>
<dbReference type="GeneID" id="110428307"/>
<dbReference type="AlphaFoldDB" id="A0A6J1BK06"/>
<dbReference type="PANTHER" id="PTHR31471:SF51">
    <property type="entry name" value="REMORIN FAMILY PROTEIN"/>
    <property type="match status" value="1"/>
</dbReference>
<evidence type="ECO:0000259" key="4">
    <source>
        <dbReference type="Pfam" id="PF03763"/>
    </source>
</evidence>
<dbReference type="RefSeq" id="XP_021299786.1">
    <property type="nucleotide sequence ID" value="XM_021444111.1"/>
</dbReference>
<gene>
    <name evidence="6" type="primary">LOC110428307</name>
</gene>
<dbReference type="OrthoDB" id="1879425at2759"/>
<accession>A0A6J1BK06</accession>
<evidence type="ECO:0000256" key="2">
    <source>
        <dbReference type="SAM" id="Coils"/>
    </source>
</evidence>
<keyword evidence="5" id="KW-1185">Reference proteome</keyword>
<feature type="compositionally biased region" description="Polar residues" evidence="3">
    <location>
        <begin position="154"/>
        <end position="167"/>
    </location>
</feature>
<reference evidence="6" key="1">
    <citation type="submission" date="2025-08" db="UniProtKB">
        <authorList>
            <consortium name="RefSeq"/>
        </authorList>
    </citation>
    <scope>IDENTIFICATION</scope>
    <source>
        <tissue evidence="6">Leaf</tissue>
    </source>
</reference>
<dbReference type="Pfam" id="PF03763">
    <property type="entry name" value="Remorin_C"/>
    <property type="match status" value="1"/>
</dbReference>
<protein>
    <submittedName>
        <fullName evidence="6">Uncharacterized protein At3g61260 isoform X1</fullName>
    </submittedName>
</protein>
<evidence type="ECO:0000313" key="5">
    <source>
        <dbReference type="Proteomes" id="UP000504621"/>
    </source>
</evidence>
<evidence type="ECO:0000256" key="3">
    <source>
        <dbReference type="SAM" id="MobiDB-lite"/>
    </source>
</evidence>
<feature type="domain" description="Remorin C-terminal" evidence="4">
    <location>
        <begin position="240"/>
        <end position="342"/>
    </location>
</feature>
<evidence type="ECO:0000313" key="6">
    <source>
        <dbReference type="RefSeq" id="XP_021299786.1"/>
    </source>
</evidence>
<feature type="compositionally biased region" description="Basic and acidic residues" evidence="3">
    <location>
        <begin position="104"/>
        <end position="114"/>
    </location>
</feature>
<organism evidence="5 6">
    <name type="scientific">Herrania umbratica</name>
    <dbReference type="NCBI Taxonomy" id="108875"/>
    <lineage>
        <taxon>Eukaryota</taxon>
        <taxon>Viridiplantae</taxon>
        <taxon>Streptophyta</taxon>
        <taxon>Embryophyta</taxon>
        <taxon>Tracheophyta</taxon>
        <taxon>Spermatophyta</taxon>
        <taxon>Magnoliopsida</taxon>
        <taxon>eudicotyledons</taxon>
        <taxon>Gunneridae</taxon>
        <taxon>Pentapetalae</taxon>
        <taxon>rosids</taxon>
        <taxon>malvids</taxon>
        <taxon>Malvales</taxon>
        <taxon>Malvaceae</taxon>
        <taxon>Byttnerioideae</taxon>
        <taxon>Herrania</taxon>
    </lineage>
</organism>
<name>A0A6J1BK06_9ROSI</name>
<proteinExistence type="inferred from homology"/>
<feature type="coiled-coil region" evidence="2">
    <location>
        <begin position="251"/>
        <end position="293"/>
    </location>
</feature>
<comment type="similarity">
    <text evidence="1">Belongs to the remorin family.</text>
</comment>
<dbReference type="PANTHER" id="PTHR31471">
    <property type="entry name" value="OS02G0116800 PROTEIN"/>
    <property type="match status" value="1"/>
</dbReference>
<dbReference type="InterPro" id="IPR005516">
    <property type="entry name" value="Remorin_C"/>
</dbReference>
<evidence type="ECO:0000256" key="1">
    <source>
        <dbReference type="ARBA" id="ARBA00005711"/>
    </source>
</evidence>